<dbReference type="Pfam" id="PF00266">
    <property type="entry name" value="Aminotran_5"/>
    <property type="match status" value="1"/>
</dbReference>
<dbReference type="PANTHER" id="PTHR43586">
    <property type="entry name" value="CYSTEINE DESULFURASE"/>
    <property type="match status" value="1"/>
</dbReference>
<dbReference type="PANTHER" id="PTHR43586:SF21">
    <property type="entry name" value="PYRIDOXAL PHOSPHATE (PLP)-DEPENDENT ASPARTATE AMINOTRANSFERASE SUPERFAMILY"/>
    <property type="match status" value="1"/>
</dbReference>
<keyword evidence="2" id="KW-0032">Aminotransferase</keyword>
<dbReference type="EMBL" id="CP099489">
    <property type="protein sequence ID" value="USQ81151.1"/>
    <property type="molecule type" value="Genomic_DNA"/>
</dbReference>
<organism evidence="2 3">
    <name type="scientific">Ornithinimicrobium faecis</name>
    <dbReference type="NCBI Taxonomy" id="2934158"/>
    <lineage>
        <taxon>Bacteria</taxon>
        <taxon>Bacillati</taxon>
        <taxon>Actinomycetota</taxon>
        <taxon>Actinomycetes</taxon>
        <taxon>Micrococcales</taxon>
        <taxon>Ornithinimicrobiaceae</taxon>
        <taxon>Ornithinimicrobium</taxon>
    </lineage>
</organism>
<dbReference type="SUPFAM" id="SSF53383">
    <property type="entry name" value="PLP-dependent transferases"/>
    <property type="match status" value="1"/>
</dbReference>
<accession>A0ABY4YWM3</accession>
<evidence type="ECO:0000313" key="2">
    <source>
        <dbReference type="EMBL" id="USQ81151.1"/>
    </source>
</evidence>
<evidence type="ECO:0000259" key="1">
    <source>
        <dbReference type="Pfam" id="PF00266"/>
    </source>
</evidence>
<dbReference type="Gene3D" id="3.90.1150.10">
    <property type="entry name" value="Aspartate Aminotransferase, domain 1"/>
    <property type="match status" value="1"/>
</dbReference>
<sequence length="354" mass="37112">MTAVTDRLVVSERASQIWSPVPGYLNAATLGLPPRAVVAAMQDGLLQWQTGQACPVRYGELAEQARRSYAELVGVSTGTVAIGSQTSVLVGTVAASVPDGAEIVCVTGDFTSVSGPFLAQRHRGVTVRHVPLAELASAIGPSTHLVAFSLAQSSTGELADVGAVVEAAARHGVLTLCDVTQAAGWMPVDASVFDITVCSGYKWLCQPRGTAYLTVSPDTLGRITPVNAGWYAGESVWESVYGPELRLAQDARRLDVSPAWLCWLGAAAAGEALAALDMAQVRDHDIGLANGLRERLGDDLCARPVVTLDDPDGTRVARLEEAGVRCASRAGRVRLAFHAWNTTADVDLVADALG</sequence>
<gene>
    <name evidence="2" type="ORF">NF556_05765</name>
</gene>
<dbReference type="InterPro" id="IPR000192">
    <property type="entry name" value="Aminotrans_V_dom"/>
</dbReference>
<dbReference type="InterPro" id="IPR015424">
    <property type="entry name" value="PyrdxlP-dep_Trfase"/>
</dbReference>
<feature type="domain" description="Aminotransferase class V" evidence="1">
    <location>
        <begin position="32"/>
        <end position="296"/>
    </location>
</feature>
<name>A0ABY4YWM3_9MICO</name>
<dbReference type="Proteomes" id="UP001056455">
    <property type="component" value="Chromosome"/>
</dbReference>
<dbReference type="InterPro" id="IPR015421">
    <property type="entry name" value="PyrdxlP-dep_Trfase_major"/>
</dbReference>
<dbReference type="GO" id="GO:0008483">
    <property type="term" value="F:transaminase activity"/>
    <property type="evidence" value="ECO:0007669"/>
    <property type="project" value="UniProtKB-KW"/>
</dbReference>
<dbReference type="InterPro" id="IPR015422">
    <property type="entry name" value="PyrdxlP-dep_Trfase_small"/>
</dbReference>
<dbReference type="Gene3D" id="3.40.640.10">
    <property type="entry name" value="Type I PLP-dependent aspartate aminotransferase-like (Major domain)"/>
    <property type="match status" value="1"/>
</dbReference>
<keyword evidence="2" id="KW-0808">Transferase</keyword>
<proteinExistence type="predicted"/>
<reference evidence="2" key="1">
    <citation type="submission" date="2022-06" db="EMBL/GenBank/DDBJ databases">
        <title>Ornithinimicrobium HY1793.</title>
        <authorList>
            <person name="Huang Y."/>
        </authorList>
    </citation>
    <scope>NUCLEOTIDE SEQUENCE</scope>
    <source>
        <strain evidence="2">HY1793</strain>
    </source>
</reference>
<dbReference type="RefSeq" id="WP_252594535.1">
    <property type="nucleotide sequence ID" value="NZ_CP099489.1"/>
</dbReference>
<keyword evidence="3" id="KW-1185">Reference proteome</keyword>
<protein>
    <submittedName>
        <fullName evidence="2">Aminotransferase class V-fold PLP-dependent enzyme</fullName>
    </submittedName>
</protein>
<evidence type="ECO:0000313" key="3">
    <source>
        <dbReference type="Proteomes" id="UP001056455"/>
    </source>
</evidence>